<proteinExistence type="predicted"/>
<dbReference type="EMBL" id="MN739754">
    <property type="protein sequence ID" value="QHT25051.1"/>
    <property type="molecule type" value="Genomic_DNA"/>
</dbReference>
<protein>
    <recommendedName>
        <fullName evidence="1">Fe2OG dioxygenase domain-containing protein</fullName>
    </recommendedName>
</protein>
<reference evidence="2" key="1">
    <citation type="journal article" date="2020" name="Nature">
        <title>Giant virus diversity and host interactions through global metagenomics.</title>
        <authorList>
            <person name="Schulz F."/>
            <person name="Roux S."/>
            <person name="Paez-Espino D."/>
            <person name="Jungbluth S."/>
            <person name="Walsh D.A."/>
            <person name="Denef V.J."/>
            <person name="McMahon K.D."/>
            <person name="Konstantinidis K.T."/>
            <person name="Eloe-Fadrosh E.A."/>
            <person name="Kyrpides N.C."/>
            <person name="Woyke T."/>
        </authorList>
    </citation>
    <scope>NUCLEOTIDE SEQUENCE</scope>
    <source>
        <strain evidence="2">GVMAG-M-3300023179-150</strain>
    </source>
</reference>
<dbReference type="InterPro" id="IPR032854">
    <property type="entry name" value="ALKBH3"/>
</dbReference>
<dbReference type="PANTHER" id="PTHR31212:SF4">
    <property type="entry name" value="ALPHA-KETOGLUTARATE-DEPENDENT DIOXYGENASE ALKB HOMOLOG 3"/>
    <property type="match status" value="1"/>
</dbReference>
<dbReference type="Pfam" id="PF13532">
    <property type="entry name" value="2OG-FeII_Oxy_2"/>
    <property type="match status" value="1"/>
</dbReference>
<accession>A0A6C0E8W1</accession>
<feature type="domain" description="Fe2OG dioxygenase" evidence="1">
    <location>
        <begin position="113"/>
        <end position="217"/>
    </location>
</feature>
<dbReference type="InterPro" id="IPR027450">
    <property type="entry name" value="AlkB-like"/>
</dbReference>
<organism evidence="2">
    <name type="scientific">viral metagenome</name>
    <dbReference type="NCBI Taxonomy" id="1070528"/>
    <lineage>
        <taxon>unclassified sequences</taxon>
        <taxon>metagenomes</taxon>
        <taxon>organismal metagenomes</taxon>
    </lineage>
</organism>
<dbReference type="Gene3D" id="2.60.120.590">
    <property type="entry name" value="Alpha-ketoglutarate-dependent dioxygenase AlkB-like"/>
    <property type="match status" value="1"/>
</dbReference>
<sequence>MDRFLVGNVKNNSSDKFIDVGLSSATVLFYQNFMSSDDANKFYDVFEKLKYWEKKDIKIAGKICKQNRFSCHFASDPNLHFRYSGTNNTGHIFTKELLDIKDRIEKLLQNKWKFNYCLLNYYPDGSSNIGMHSDDERDLDGPIASVSLGVSRYFDFHPIESIFTKENNVVPGKKRIQLTNGSMVLMMPNTQKYWKHGIPIESKIDKGRINLTFRVVKNNHGDNKL</sequence>
<evidence type="ECO:0000259" key="1">
    <source>
        <dbReference type="PROSITE" id="PS51471"/>
    </source>
</evidence>
<dbReference type="AlphaFoldDB" id="A0A6C0E8W1"/>
<dbReference type="SUPFAM" id="SSF51197">
    <property type="entry name" value="Clavaminate synthase-like"/>
    <property type="match status" value="1"/>
</dbReference>
<dbReference type="GO" id="GO:0051213">
    <property type="term" value="F:dioxygenase activity"/>
    <property type="evidence" value="ECO:0007669"/>
    <property type="project" value="InterPro"/>
</dbReference>
<name>A0A6C0E8W1_9ZZZZ</name>
<dbReference type="PROSITE" id="PS51471">
    <property type="entry name" value="FE2OG_OXY"/>
    <property type="match status" value="1"/>
</dbReference>
<dbReference type="PANTHER" id="PTHR31212">
    <property type="entry name" value="ALPHA-KETOGLUTARATE-DEPENDENT DIOXYGENASE ALKB HOMOLOG 3"/>
    <property type="match status" value="1"/>
</dbReference>
<dbReference type="GO" id="GO:0006307">
    <property type="term" value="P:DNA alkylation repair"/>
    <property type="evidence" value="ECO:0007669"/>
    <property type="project" value="InterPro"/>
</dbReference>
<dbReference type="InterPro" id="IPR005123">
    <property type="entry name" value="Oxoglu/Fe-dep_dioxygenase_dom"/>
</dbReference>
<evidence type="ECO:0000313" key="2">
    <source>
        <dbReference type="EMBL" id="QHT25051.1"/>
    </source>
</evidence>
<dbReference type="InterPro" id="IPR037151">
    <property type="entry name" value="AlkB-like_sf"/>
</dbReference>